<sequence>MQSAFKAFIFLTYLCNACYSQDILNNNDECKNLAQTTPERSVPQYSSTPKFNDPTNSAGWAEEGVGRC</sequence>
<feature type="non-terminal residue" evidence="3">
    <location>
        <position position="68"/>
    </location>
</feature>
<feature type="chain" id="PRO_5040752221" evidence="2">
    <location>
        <begin position="21"/>
        <end position="68"/>
    </location>
</feature>
<feature type="compositionally biased region" description="Polar residues" evidence="1">
    <location>
        <begin position="37"/>
        <end position="58"/>
    </location>
</feature>
<dbReference type="EMBL" id="BRXZ01000208">
    <property type="protein sequence ID" value="GMI07434.1"/>
    <property type="molecule type" value="Genomic_DNA"/>
</dbReference>
<keyword evidence="4" id="KW-1185">Reference proteome</keyword>
<feature type="region of interest" description="Disordered" evidence="1">
    <location>
        <begin position="37"/>
        <end position="68"/>
    </location>
</feature>
<comment type="caution">
    <text evidence="3">The sequence shown here is derived from an EMBL/GenBank/DDBJ whole genome shotgun (WGS) entry which is preliminary data.</text>
</comment>
<keyword evidence="2" id="KW-0732">Signal</keyword>
<name>A0A9W7F8Q9_9STRA</name>
<feature type="signal peptide" evidence="2">
    <location>
        <begin position="1"/>
        <end position="20"/>
    </location>
</feature>
<protein>
    <submittedName>
        <fullName evidence="3">Uncharacterized protein</fullName>
    </submittedName>
</protein>
<reference evidence="3" key="1">
    <citation type="submission" date="2022-07" db="EMBL/GenBank/DDBJ databases">
        <title>Genome analysis of Parmales, a sister group of diatoms, reveals the evolutionary specialization of diatoms from phago-mixotrophs to photoautotrophs.</title>
        <authorList>
            <person name="Ban H."/>
            <person name="Sato S."/>
            <person name="Yoshikawa S."/>
            <person name="Kazumasa Y."/>
            <person name="Nakamura Y."/>
            <person name="Ichinomiya M."/>
            <person name="Saitoh K."/>
            <person name="Sato N."/>
            <person name="Blanc-Mathieu R."/>
            <person name="Endo H."/>
            <person name="Kuwata A."/>
            <person name="Ogata H."/>
        </authorList>
    </citation>
    <scope>NUCLEOTIDE SEQUENCE</scope>
</reference>
<dbReference type="AlphaFoldDB" id="A0A9W7F8Q9"/>
<evidence type="ECO:0000313" key="4">
    <source>
        <dbReference type="Proteomes" id="UP001165082"/>
    </source>
</evidence>
<evidence type="ECO:0000256" key="2">
    <source>
        <dbReference type="SAM" id="SignalP"/>
    </source>
</evidence>
<evidence type="ECO:0000256" key="1">
    <source>
        <dbReference type="SAM" id="MobiDB-lite"/>
    </source>
</evidence>
<evidence type="ECO:0000313" key="3">
    <source>
        <dbReference type="EMBL" id="GMI07434.1"/>
    </source>
</evidence>
<gene>
    <name evidence="3" type="ORF">TrRE_jg7888</name>
</gene>
<proteinExistence type="predicted"/>
<dbReference type="Proteomes" id="UP001165082">
    <property type="component" value="Unassembled WGS sequence"/>
</dbReference>
<accession>A0A9W7F8Q9</accession>
<organism evidence="3 4">
    <name type="scientific">Triparma retinervis</name>
    <dbReference type="NCBI Taxonomy" id="2557542"/>
    <lineage>
        <taxon>Eukaryota</taxon>
        <taxon>Sar</taxon>
        <taxon>Stramenopiles</taxon>
        <taxon>Ochrophyta</taxon>
        <taxon>Bolidophyceae</taxon>
        <taxon>Parmales</taxon>
        <taxon>Triparmaceae</taxon>
        <taxon>Triparma</taxon>
    </lineage>
</organism>